<feature type="domain" description="Nitroreductase" evidence="4">
    <location>
        <begin position="68"/>
        <end position="131"/>
    </location>
</feature>
<sequence>MEALELIRTLTARSAVRSFTDRAVSTELLEQIVDTARWTGSARNRQPWRFIAVRDKAHLERLSALGAYAQHIASAPCALVLLSADNGFQDTQFDLGKVSQTVILAATALGLGSCLATIYPADNVEQAAHLLQVETGWLPHHAISIGYPGTPMTGVRAIASGRLPGAELLSLHRPQAEPLTGVLRLKQSKAQGLGSSARKAVPSPGKDLAVSMTGVTVS</sequence>
<comment type="similarity">
    <text evidence="1">Belongs to the nitroreductase family.</text>
</comment>
<evidence type="ECO:0000256" key="3">
    <source>
        <dbReference type="SAM" id="MobiDB-lite"/>
    </source>
</evidence>
<accession>A0A4R8ZI15</accession>
<dbReference type="EMBL" id="SOGT01000009">
    <property type="protein sequence ID" value="TFD26198.1"/>
    <property type="molecule type" value="Genomic_DNA"/>
</dbReference>
<evidence type="ECO:0000256" key="2">
    <source>
        <dbReference type="ARBA" id="ARBA00023002"/>
    </source>
</evidence>
<gene>
    <name evidence="5" type="ORF">E3T27_07990</name>
</gene>
<dbReference type="PANTHER" id="PTHR43673">
    <property type="entry name" value="NAD(P)H NITROREDUCTASE YDGI-RELATED"/>
    <property type="match status" value="1"/>
</dbReference>
<evidence type="ECO:0000313" key="5">
    <source>
        <dbReference type="EMBL" id="TFD26198.1"/>
    </source>
</evidence>
<dbReference type="Gene3D" id="3.40.109.10">
    <property type="entry name" value="NADH Oxidase"/>
    <property type="match status" value="1"/>
</dbReference>
<dbReference type="Pfam" id="PF00881">
    <property type="entry name" value="Nitroreductase"/>
    <property type="match status" value="2"/>
</dbReference>
<dbReference type="InterPro" id="IPR029479">
    <property type="entry name" value="Nitroreductase"/>
</dbReference>
<dbReference type="PANTHER" id="PTHR43673:SF10">
    <property type="entry name" value="NADH DEHYDROGENASE_NAD(P)H NITROREDUCTASE XCC3605-RELATED"/>
    <property type="match status" value="1"/>
</dbReference>
<reference evidence="5 6" key="1">
    <citation type="submission" date="2019-03" db="EMBL/GenBank/DDBJ databases">
        <title>Genomics of glacier-inhabiting Cryobacterium strains.</title>
        <authorList>
            <person name="Liu Q."/>
            <person name="Xin Y.-H."/>
        </authorList>
    </citation>
    <scope>NUCLEOTIDE SEQUENCE [LARGE SCALE GENOMIC DNA]</scope>
    <source>
        <strain evidence="5 6">TMT1-1</strain>
    </source>
</reference>
<dbReference type="GO" id="GO:0016491">
    <property type="term" value="F:oxidoreductase activity"/>
    <property type="evidence" value="ECO:0007669"/>
    <property type="project" value="UniProtKB-KW"/>
</dbReference>
<name>A0A4R8ZI15_9MICO</name>
<dbReference type="RefSeq" id="WP_134572200.1">
    <property type="nucleotide sequence ID" value="NZ_SOGT01000009.1"/>
</dbReference>
<evidence type="ECO:0000256" key="1">
    <source>
        <dbReference type="ARBA" id="ARBA00007118"/>
    </source>
</evidence>
<comment type="caution">
    <text evidence="5">The sequence shown here is derived from an EMBL/GenBank/DDBJ whole genome shotgun (WGS) entry which is preliminary data.</text>
</comment>
<dbReference type="SUPFAM" id="SSF55469">
    <property type="entry name" value="FMN-dependent nitroreductase-like"/>
    <property type="match status" value="1"/>
</dbReference>
<dbReference type="Proteomes" id="UP000298424">
    <property type="component" value="Unassembled WGS sequence"/>
</dbReference>
<evidence type="ECO:0000313" key="6">
    <source>
        <dbReference type="Proteomes" id="UP000298424"/>
    </source>
</evidence>
<dbReference type="InterPro" id="IPR000415">
    <property type="entry name" value="Nitroreductase-like"/>
</dbReference>
<dbReference type="OrthoDB" id="9811182at2"/>
<keyword evidence="2" id="KW-0560">Oxidoreductase</keyword>
<keyword evidence="6" id="KW-1185">Reference proteome</keyword>
<dbReference type="CDD" id="cd02062">
    <property type="entry name" value="Nitro_FMN_reductase"/>
    <property type="match status" value="1"/>
</dbReference>
<dbReference type="AlphaFoldDB" id="A0A4R8ZI15"/>
<organism evidence="5 6">
    <name type="scientific">Cryobacterium lyxosi</name>
    <dbReference type="NCBI Taxonomy" id="1259228"/>
    <lineage>
        <taxon>Bacteria</taxon>
        <taxon>Bacillati</taxon>
        <taxon>Actinomycetota</taxon>
        <taxon>Actinomycetes</taxon>
        <taxon>Micrococcales</taxon>
        <taxon>Microbacteriaceae</taxon>
        <taxon>Cryobacterium</taxon>
    </lineage>
</organism>
<proteinExistence type="inferred from homology"/>
<feature type="region of interest" description="Disordered" evidence="3">
    <location>
        <begin position="193"/>
        <end position="218"/>
    </location>
</feature>
<evidence type="ECO:0000259" key="4">
    <source>
        <dbReference type="Pfam" id="PF00881"/>
    </source>
</evidence>
<feature type="domain" description="Nitroreductase" evidence="4">
    <location>
        <begin position="11"/>
        <end position="63"/>
    </location>
</feature>
<protein>
    <submittedName>
        <fullName evidence="5">Nitroreductase</fullName>
    </submittedName>
</protein>